<dbReference type="RefSeq" id="WP_284324559.1">
    <property type="nucleotide sequence ID" value="NZ_BSPP01000004.1"/>
</dbReference>
<dbReference type="EMBL" id="BSPP01000004">
    <property type="protein sequence ID" value="GLS86358.1"/>
    <property type="molecule type" value="Genomic_DNA"/>
</dbReference>
<dbReference type="GO" id="GO:0016757">
    <property type="term" value="F:glycosyltransferase activity"/>
    <property type="evidence" value="ECO:0007669"/>
    <property type="project" value="InterPro"/>
</dbReference>
<evidence type="ECO:0000313" key="3">
    <source>
        <dbReference type="Proteomes" id="UP001157355"/>
    </source>
</evidence>
<keyword evidence="2" id="KW-0808">Transferase</keyword>
<evidence type="ECO:0000313" key="2">
    <source>
        <dbReference type="EMBL" id="GLS86358.1"/>
    </source>
</evidence>
<comment type="caution">
    <text evidence="2">The sequence shown here is derived from an EMBL/GenBank/DDBJ whole genome shotgun (WGS) entry which is preliminary data.</text>
</comment>
<accession>A0AA37WZB5</accession>
<dbReference type="SUPFAM" id="SSF53756">
    <property type="entry name" value="UDP-Glycosyltransferase/glycogen phosphorylase"/>
    <property type="match status" value="1"/>
</dbReference>
<dbReference type="PANTHER" id="PTHR45947:SF3">
    <property type="entry name" value="SULFOQUINOVOSYL TRANSFERASE SQD2"/>
    <property type="match status" value="1"/>
</dbReference>
<protein>
    <submittedName>
        <fullName evidence="2">Glycosyl transferase</fullName>
    </submittedName>
</protein>
<dbReference type="InterPro" id="IPR001296">
    <property type="entry name" value="Glyco_trans_1"/>
</dbReference>
<gene>
    <name evidence="2" type="ORF">GCM10010873_13320</name>
</gene>
<dbReference type="Pfam" id="PF00534">
    <property type="entry name" value="Glycos_transf_1"/>
    <property type="match status" value="1"/>
</dbReference>
<keyword evidence="3" id="KW-1185">Reference proteome</keyword>
<organism evidence="2 3">
    <name type="scientific">Cypionkella aquatica</name>
    <dbReference type="NCBI Taxonomy" id="1756042"/>
    <lineage>
        <taxon>Bacteria</taxon>
        <taxon>Pseudomonadati</taxon>
        <taxon>Pseudomonadota</taxon>
        <taxon>Alphaproteobacteria</taxon>
        <taxon>Rhodobacterales</taxon>
        <taxon>Paracoccaceae</taxon>
        <taxon>Cypionkella</taxon>
    </lineage>
</organism>
<dbReference type="Gene3D" id="3.40.50.2000">
    <property type="entry name" value="Glycogen Phosphorylase B"/>
    <property type="match status" value="2"/>
</dbReference>
<dbReference type="Proteomes" id="UP001157355">
    <property type="component" value="Unassembled WGS sequence"/>
</dbReference>
<reference evidence="2 3" key="1">
    <citation type="journal article" date="2014" name="Int. J. Syst. Evol. Microbiol.">
        <title>Complete genome sequence of Corynebacterium casei LMG S-19264T (=DSM 44701T), isolated from a smear-ripened cheese.</title>
        <authorList>
            <consortium name="US DOE Joint Genome Institute (JGI-PGF)"/>
            <person name="Walter F."/>
            <person name="Albersmeier A."/>
            <person name="Kalinowski J."/>
            <person name="Ruckert C."/>
        </authorList>
    </citation>
    <scope>NUCLEOTIDE SEQUENCE [LARGE SCALE GENOMIC DNA]</scope>
    <source>
        <strain evidence="2 3">NBRC 111766</strain>
    </source>
</reference>
<evidence type="ECO:0000259" key="1">
    <source>
        <dbReference type="Pfam" id="PF00534"/>
    </source>
</evidence>
<dbReference type="PANTHER" id="PTHR45947">
    <property type="entry name" value="SULFOQUINOVOSYL TRANSFERASE SQD2"/>
    <property type="match status" value="1"/>
</dbReference>
<dbReference type="InterPro" id="IPR050194">
    <property type="entry name" value="Glycosyltransferase_grp1"/>
</dbReference>
<feature type="domain" description="Glycosyl transferase family 1" evidence="1">
    <location>
        <begin position="209"/>
        <end position="344"/>
    </location>
</feature>
<proteinExistence type="predicted"/>
<sequence>MTRPERRLRIAFYAPLKAPTHPVPSGDRLMAQLLTQCLNIAGHHVDLVSDLRAYLGDAQDVTGWAALQAAAKLEQDRICADWAKSGPPDLWLCYHPYYKAPDLLGPTLAQQFGLPYVTIETSISARRNLGIWSEMQAQVEKGVQQASLNLCLTARDAAGLQLATPSARFARFAPFIQTDAFAAPPNPQPGHLVTVAMMRQGDKADSYRRLAATLALLPSDLEWRLAVVGGGPLCDEVRAMFRGLPADRVNWLGEQPPQQIATLLSQAWAYVWPGCGEAYGLAYLEAQAAGVPVVAQRVAGVPEVVADGETGFLTAEGDDAAAAAAIARLLRDPDLQRRMGQAARVRVLRDHALAGAAHRLSTVLQTLVKVAV</sequence>
<dbReference type="CDD" id="cd03801">
    <property type="entry name" value="GT4_PimA-like"/>
    <property type="match status" value="1"/>
</dbReference>
<dbReference type="AlphaFoldDB" id="A0AA37WZB5"/>
<name>A0AA37WZB5_9RHOB</name>